<feature type="signal peptide" evidence="6">
    <location>
        <begin position="1"/>
        <end position="27"/>
    </location>
</feature>
<dbReference type="Pfam" id="PF00304">
    <property type="entry name" value="Gamma-thionin"/>
    <property type="match status" value="1"/>
</dbReference>
<dbReference type="EMBL" id="JAVIJP010000025">
    <property type="protein sequence ID" value="KAL3637609.1"/>
    <property type="molecule type" value="Genomic_DNA"/>
</dbReference>
<dbReference type="InterPro" id="IPR036574">
    <property type="entry name" value="Scorpion_toxin-like_sf"/>
</dbReference>
<reference evidence="9" key="1">
    <citation type="journal article" date="2024" name="IScience">
        <title>Strigolactones Initiate the Formation of Haustorium-like Structures in Castilleja.</title>
        <authorList>
            <person name="Buerger M."/>
            <person name="Peterson D."/>
            <person name="Chory J."/>
        </authorList>
    </citation>
    <scope>NUCLEOTIDE SEQUENCE [LARGE SCALE GENOMIC DNA]</scope>
</reference>
<evidence type="ECO:0000259" key="7">
    <source>
        <dbReference type="SMART" id="SM00505"/>
    </source>
</evidence>
<dbReference type="SUPFAM" id="SSF57095">
    <property type="entry name" value="Scorpion toxin-like"/>
    <property type="match status" value="1"/>
</dbReference>
<dbReference type="PANTHER" id="PTHR33147:SF39">
    <property type="entry name" value="DRO1 PROTEIN-RELATED"/>
    <property type="match status" value="1"/>
</dbReference>
<dbReference type="SMART" id="SM00505">
    <property type="entry name" value="Knot1"/>
    <property type="match status" value="1"/>
</dbReference>
<dbReference type="AlphaFoldDB" id="A0ABD3D8N2"/>
<dbReference type="GO" id="GO:0005576">
    <property type="term" value="C:extracellular region"/>
    <property type="evidence" value="ECO:0007669"/>
    <property type="project" value="UniProtKB-SubCell"/>
</dbReference>
<dbReference type="InterPro" id="IPR003614">
    <property type="entry name" value="Knottins"/>
</dbReference>
<evidence type="ECO:0000256" key="6">
    <source>
        <dbReference type="SAM" id="SignalP"/>
    </source>
</evidence>
<keyword evidence="3 6" id="KW-0732">Signal</keyword>
<evidence type="ECO:0000256" key="2">
    <source>
        <dbReference type="ARBA" id="ARBA00022525"/>
    </source>
</evidence>
<feature type="domain" description="Knottins-like" evidence="7">
    <location>
        <begin position="29"/>
        <end position="72"/>
    </location>
</feature>
<protein>
    <recommendedName>
        <fullName evidence="7">Knottins-like domain-containing protein</fullName>
    </recommendedName>
</protein>
<dbReference type="Proteomes" id="UP001632038">
    <property type="component" value="Unassembled WGS sequence"/>
</dbReference>
<name>A0ABD3D8N2_9LAMI</name>
<dbReference type="InterPro" id="IPR008176">
    <property type="entry name" value="Defensin_plant"/>
</dbReference>
<evidence type="ECO:0000256" key="4">
    <source>
        <dbReference type="ARBA" id="ARBA00023157"/>
    </source>
</evidence>
<keyword evidence="2" id="KW-0964">Secreted</keyword>
<feature type="region of interest" description="Disordered" evidence="5">
    <location>
        <begin position="77"/>
        <end position="125"/>
    </location>
</feature>
<dbReference type="PANTHER" id="PTHR33147">
    <property type="entry name" value="DEFENSIN-LIKE PROTEIN 1"/>
    <property type="match status" value="1"/>
</dbReference>
<dbReference type="Gene3D" id="3.30.30.10">
    <property type="entry name" value="Knottin, scorpion toxin-like"/>
    <property type="match status" value="1"/>
</dbReference>
<evidence type="ECO:0000313" key="8">
    <source>
        <dbReference type="EMBL" id="KAL3637609.1"/>
    </source>
</evidence>
<proteinExistence type="predicted"/>
<keyword evidence="9" id="KW-1185">Reference proteome</keyword>
<comment type="subcellular location">
    <subcellularLocation>
        <location evidence="1">Secreted</location>
    </subcellularLocation>
</comment>
<feature type="chain" id="PRO_5044823255" description="Knottins-like domain-containing protein" evidence="6">
    <location>
        <begin position="28"/>
        <end position="125"/>
    </location>
</feature>
<accession>A0ABD3D8N2</accession>
<gene>
    <name evidence="8" type="ORF">CASFOL_018777</name>
</gene>
<keyword evidence="4" id="KW-1015">Disulfide bond</keyword>
<evidence type="ECO:0000256" key="3">
    <source>
        <dbReference type="ARBA" id="ARBA00022729"/>
    </source>
</evidence>
<comment type="caution">
    <text evidence="8">The sequence shown here is derived from an EMBL/GenBank/DDBJ whole genome shotgun (WGS) entry which is preliminary data.</text>
</comment>
<evidence type="ECO:0000256" key="5">
    <source>
        <dbReference type="SAM" id="MobiDB-lite"/>
    </source>
</evidence>
<sequence>MANKLHSLIAFLLLLAFQEMMIMRGEAITCEAKSSKFKGPCFYDTNCESTCKTEKFPGGKCHHMKCVCTKDCGLGSGTPAHGPPHDTSMDGPQMNEQPGEGPPMNDMQNEGGGPGEEEMPPAEQE</sequence>
<evidence type="ECO:0000313" key="9">
    <source>
        <dbReference type="Proteomes" id="UP001632038"/>
    </source>
</evidence>
<dbReference type="CDD" id="cd00107">
    <property type="entry name" value="Knot1"/>
    <property type="match status" value="1"/>
</dbReference>
<feature type="compositionally biased region" description="Acidic residues" evidence="5">
    <location>
        <begin position="115"/>
        <end position="125"/>
    </location>
</feature>
<evidence type="ECO:0000256" key="1">
    <source>
        <dbReference type="ARBA" id="ARBA00004613"/>
    </source>
</evidence>
<organism evidence="8 9">
    <name type="scientific">Castilleja foliolosa</name>
    <dbReference type="NCBI Taxonomy" id="1961234"/>
    <lineage>
        <taxon>Eukaryota</taxon>
        <taxon>Viridiplantae</taxon>
        <taxon>Streptophyta</taxon>
        <taxon>Embryophyta</taxon>
        <taxon>Tracheophyta</taxon>
        <taxon>Spermatophyta</taxon>
        <taxon>Magnoliopsida</taxon>
        <taxon>eudicotyledons</taxon>
        <taxon>Gunneridae</taxon>
        <taxon>Pentapetalae</taxon>
        <taxon>asterids</taxon>
        <taxon>lamiids</taxon>
        <taxon>Lamiales</taxon>
        <taxon>Orobanchaceae</taxon>
        <taxon>Pedicularideae</taxon>
        <taxon>Castillejinae</taxon>
        <taxon>Castilleja</taxon>
    </lineage>
</organism>
<dbReference type="PRINTS" id="PR00288">
    <property type="entry name" value="PUROTHIONIN"/>
</dbReference>